<proteinExistence type="inferred from homology"/>
<dbReference type="InterPro" id="IPR003593">
    <property type="entry name" value="AAA+_ATPase"/>
</dbReference>
<dbReference type="NCBIfam" id="TIGR02397">
    <property type="entry name" value="dnaX_nterm"/>
    <property type="match status" value="1"/>
</dbReference>
<dbReference type="Gene3D" id="1.10.8.60">
    <property type="match status" value="1"/>
</dbReference>
<keyword evidence="3" id="KW-0547">Nucleotide-binding</keyword>
<dbReference type="GO" id="GO:0005524">
    <property type="term" value="F:ATP binding"/>
    <property type="evidence" value="ECO:0007669"/>
    <property type="project" value="UniProtKB-KW"/>
</dbReference>
<dbReference type="SUPFAM" id="SSF52540">
    <property type="entry name" value="P-loop containing nucleoside triphosphate hydrolases"/>
    <property type="match status" value="1"/>
</dbReference>
<sequence>MTYYLKYRPQTIEELDMQSVRESLTNIVKSGNIPHAFLFAGPKGTGKTSVARILAKIINCESKNPPCNKCEQCLSITNGNNIDIIEMDAASNRGIDDIRALKDTIRLTPSKAKAKIYILDEAHMLTIEASNALLKTLEEPPSHVYFILATTNPEKLIETVKSRTVLISFTKATPEETKRSLARIIKKEELKIKNEELNEIIKMSKGSFRDAVKLLEQFSKDSNFLKSIKLFDVQDFLEVLLAKNLKEAIIKIENALRSGCTIVNTTEEILEKLQSKLIETEDRNLVTLIEYILEAQEFNKVTPIEELPLEVAIVKWCKLDK</sequence>
<dbReference type="Gene3D" id="3.40.50.300">
    <property type="entry name" value="P-loop containing nucleotide triphosphate hydrolases"/>
    <property type="match status" value="1"/>
</dbReference>
<dbReference type="InterPro" id="IPR012763">
    <property type="entry name" value="DNA_pol_III_sug/sutau_N"/>
</dbReference>
<dbReference type="AlphaFoldDB" id="A0A0G0C9W9"/>
<organism evidence="5 6">
    <name type="scientific">Candidatus Woesebacteria bacterium GW2011_GWA2_33_28</name>
    <dbReference type="NCBI Taxonomy" id="1618561"/>
    <lineage>
        <taxon>Bacteria</taxon>
        <taxon>Candidatus Woeseibacteriota</taxon>
    </lineage>
</organism>
<comment type="similarity">
    <text evidence="3">Belongs to the DnaX/STICHEL family.</text>
</comment>
<keyword evidence="1 3" id="KW-0239">DNA-directed DNA polymerase</keyword>
<dbReference type="PRINTS" id="PR00300">
    <property type="entry name" value="CLPPROTEASEA"/>
</dbReference>
<dbReference type="GO" id="GO:0003887">
    <property type="term" value="F:DNA-directed DNA polymerase activity"/>
    <property type="evidence" value="ECO:0007669"/>
    <property type="project" value="UniProtKB-KW"/>
</dbReference>
<evidence type="ECO:0000256" key="3">
    <source>
        <dbReference type="RuleBase" id="RU364063"/>
    </source>
</evidence>
<accession>A0A0G0C9W9</accession>
<dbReference type="Pfam" id="PF13177">
    <property type="entry name" value="DNA_pol3_delta2"/>
    <property type="match status" value="1"/>
</dbReference>
<dbReference type="PATRIC" id="fig|1618561.3.peg.260"/>
<comment type="catalytic activity">
    <reaction evidence="2 3">
        <text>DNA(n) + a 2'-deoxyribonucleoside 5'-triphosphate = DNA(n+1) + diphosphate</text>
        <dbReference type="Rhea" id="RHEA:22508"/>
        <dbReference type="Rhea" id="RHEA-COMP:17339"/>
        <dbReference type="Rhea" id="RHEA-COMP:17340"/>
        <dbReference type="ChEBI" id="CHEBI:33019"/>
        <dbReference type="ChEBI" id="CHEBI:61560"/>
        <dbReference type="ChEBI" id="CHEBI:173112"/>
        <dbReference type="EC" id="2.7.7.7"/>
    </reaction>
</comment>
<dbReference type="SMART" id="SM00382">
    <property type="entry name" value="AAA"/>
    <property type="match status" value="1"/>
</dbReference>
<protein>
    <recommendedName>
        <fullName evidence="3">DNA polymerase III subunit gamma/tau</fullName>
        <ecNumber evidence="3">2.7.7.7</ecNumber>
    </recommendedName>
</protein>
<evidence type="ECO:0000313" key="5">
    <source>
        <dbReference type="EMBL" id="KKP47980.1"/>
    </source>
</evidence>
<dbReference type="InterPro" id="IPR050238">
    <property type="entry name" value="DNA_Rep/Repair_Clamp_Loader"/>
</dbReference>
<evidence type="ECO:0000256" key="2">
    <source>
        <dbReference type="ARBA" id="ARBA00049244"/>
    </source>
</evidence>
<comment type="caution">
    <text evidence="5">The sequence shown here is derived from an EMBL/GenBank/DDBJ whole genome shotgun (WGS) entry which is preliminary data.</text>
</comment>
<feature type="domain" description="AAA+ ATPase" evidence="4">
    <location>
        <begin position="33"/>
        <end position="268"/>
    </location>
</feature>
<evidence type="ECO:0000256" key="1">
    <source>
        <dbReference type="ARBA" id="ARBA00022932"/>
    </source>
</evidence>
<comment type="function">
    <text evidence="3">DNA polymerase III is a complex, multichain enzyme responsible for most of the replicative synthesis in bacteria. This DNA polymerase also exhibits 3' to 5' exonuclease activity.</text>
</comment>
<comment type="subunit">
    <text evidence="3">DNA polymerase III contains a core (composed of alpha, epsilon and theta chains) that associates with a tau subunit. This core dimerizes to form the POLIII' complex. PolIII' associates with the gamma complex (composed of gamma, delta, delta', psi and chi chains) and with the beta chain to form the complete DNA polymerase III complex.</text>
</comment>
<dbReference type="PANTHER" id="PTHR11669:SF0">
    <property type="entry name" value="PROTEIN STICHEL-LIKE 2"/>
    <property type="match status" value="1"/>
</dbReference>
<dbReference type="EMBL" id="LBOZ01000002">
    <property type="protein sequence ID" value="KKP47980.1"/>
    <property type="molecule type" value="Genomic_DNA"/>
</dbReference>
<keyword evidence="3" id="KW-0548">Nucleotidyltransferase</keyword>
<keyword evidence="3" id="KW-0067">ATP-binding</keyword>
<keyword evidence="3" id="KW-0235">DNA replication</keyword>
<dbReference type="EC" id="2.7.7.7" evidence="3"/>
<dbReference type="GO" id="GO:0006261">
    <property type="term" value="P:DNA-templated DNA replication"/>
    <property type="evidence" value="ECO:0007669"/>
    <property type="project" value="TreeGrafter"/>
</dbReference>
<dbReference type="Proteomes" id="UP000033995">
    <property type="component" value="Unassembled WGS sequence"/>
</dbReference>
<dbReference type="InterPro" id="IPR027417">
    <property type="entry name" value="P-loop_NTPase"/>
</dbReference>
<dbReference type="PANTHER" id="PTHR11669">
    <property type="entry name" value="REPLICATION FACTOR C / DNA POLYMERASE III GAMMA-TAU SUBUNIT"/>
    <property type="match status" value="1"/>
</dbReference>
<evidence type="ECO:0000259" key="4">
    <source>
        <dbReference type="SMART" id="SM00382"/>
    </source>
</evidence>
<keyword evidence="3" id="KW-0808">Transferase</keyword>
<evidence type="ECO:0000313" key="6">
    <source>
        <dbReference type="Proteomes" id="UP000033995"/>
    </source>
</evidence>
<dbReference type="InterPro" id="IPR001270">
    <property type="entry name" value="ClpA/B"/>
</dbReference>
<dbReference type="CDD" id="cd00009">
    <property type="entry name" value="AAA"/>
    <property type="match status" value="1"/>
</dbReference>
<name>A0A0G0C9W9_9BACT</name>
<gene>
    <name evidence="3" type="primary">dnaX</name>
    <name evidence="5" type="ORF">UR38_C0002G0083</name>
</gene>
<reference evidence="5 6" key="1">
    <citation type="journal article" date="2015" name="Nature">
        <title>rRNA introns, odd ribosomes, and small enigmatic genomes across a large radiation of phyla.</title>
        <authorList>
            <person name="Brown C.T."/>
            <person name="Hug L.A."/>
            <person name="Thomas B.C."/>
            <person name="Sharon I."/>
            <person name="Castelle C.J."/>
            <person name="Singh A."/>
            <person name="Wilkins M.J."/>
            <person name="Williams K.H."/>
            <person name="Banfield J.F."/>
        </authorList>
    </citation>
    <scope>NUCLEOTIDE SEQUENCE [LARGE SCALE GENOMIC DNA]</scope>
</reference>
<dbReference type="GO" id="GO:0009360">
    <property type="term" value="C:DNA polymerase III complex"/>
    <property type="evidence" value="ECO:0007669"/>
    <property type="project" value="InterPro"/>
</dbReference>